<name>A0A9W8HIK7_9FUNG</name>
<dbReference type="Proteomes" id="UP001140172">
    <property type="component" value="Unassembled WGS sequence"/>
</dbReference>
<organism evidence="1 2">
    <name type="scientific">Coemansia interrupta</name>
    <dbReference type="NCBI Taxonomy" id="1126814"/>
    <lineage>
        <taxon>Eukaryota</taxon>
        <taxon>Fungi</taxon>
        <taxon>Fungi incertae sedis</taxon>
        <taxon>Zoopagomycota</taxon>
        <taxon>Kickxellomycotina</taxon>
        <taxon>Kickxellomycetes</taxon>
        <taxon>Kickxellales</taxon>
        <taxon>Kickxellaceae</taxon>
        <taxon>Coemansia</taxon>
    </lineage>
</organism>
<gene>
    <name evidence="1" type="ORF">GGI15_002961</name>
</gene>
<dbReference type="AlphaFoldDB" id="A0A9W8HIK7"/>
<evidence type="ECO:0000313" key="1">
    <source>
        <dbReference type="EMBL" id="KAJ2782263.1"/>
    </source>
</evidence>
<reference evidence="1" key="1">
    <citation type="submission" date="2022-07" db="EMBL/GenBank/DDBJ databases">
        <title>Phylogenomic reconstructions and comparative analyses of Kickxellomycotina fungi.</title>
        <authorList>
            <person name="Reynolds N.K."/>
            <person name="Stajich J.E."/>
            <person name="Barry K."/>
            <person name="Grigoriev I.V."/>
            <person name="Crous P."/>
            <person name="Smith M.E."/>
        </authorList>
    </citation>
    <scope>NUCLEOTIDE SEQUENCE</scope>
    <source>
        <strain evidence="1">BCRC 34489</strain>
    </source>
</reference>
<sequence length="162" mass="17438">MVVEGNVGVTVFVDDIVEEIDSEVVEDNADVDVAVDDIVEEIGSEVVEVSTELDDLEDEELVNGEDEVVTSEVEDIEETDAVSVVFNDNDGPGVDISELDNEGDVKRPLDELDTCGSGVSDVDDWLGVNVFDDCEFCDFDVEVSIEVATAAEEGSVPVFLAR</sequence>
<comment type="caution">
    <text evidence="1">The sequence shown here is derived from an EMBL/GenBank/DDBJ whole genome shotgun (WGS) entry which is preliminary data.</text>
</comment>
<dbReference type="EMBL" id="JANBUM010000181">
    <property type="protein sequence ID" value="KAJ2782263.1"/>
    <property type="molecule type" value="Genomic_DNA"/>
</dbReference>
<accession>A0A9W8HIK7</accession>
<protein>
    <submittedName>
        <fullName evidence="1">Uncharacterized protein</fullName>
    </submittedName>
</protein>
<evidence type="ECO:0000313" key="2">
    <source>
        <dbReference type="Proteomes" id="UP001140172"/>
    </source>
</evidence>
<keyword evidence="2" id="KW-1185">Reference proteome</keyword>
<proteinExistence type="predicted"/>